<proteinExistence type="predicted"/>
<name>A0A5D3AFB8_GOSMU</name>
<dbReference type="AlphaFoldDB" id="A0A5D3AFB8"/>
<dbReference type="EMBL" id="CM017636">
    <property type="protein sequence ID" value="TYJ48550.1"/>
    <property type="molecule type" value="Genomic_DNA"/>
</dbReference>
<evidence type="ECO:0000256" key="1">
    <source>
        <dbReference type="SAM" id="SignalP"/>
    </source>
</evidence>
<keyword evidence="3" id="KW-1185">Reference proteome</keyword>
<gene>
    <name evidence="2" type="ORF">E1A91_A01G070400v1</name>
</gene>
<feature type="chain" id="PRO_5022663698" evidence="1">
    <location>
        <begin position="25"/>
        <end position="83"/>
    </location>
</feature>
<accession>A0A5D3AFB8</accession>
<evidence type="ECO:0000313" key="3">
    <source>
        <dbReference type="Proteomes" id="UP000323597"/>
    </source>
</evidence>
<sequence length="83" mass="9080">MKALLVMVCILLASTLFTPTFTMARQLGEKDINDPPVFTTATAGEHNEPRNCGRGKSYKYCIGPGTPSMDPPCSVYNRHGCKE</sequence>
<evidence type="ECO:0000313" key="2">
    <source>
        <dbReference type="EMBL" id="TYJ48550.1"/>
    </source>
</evidence>
<keyword evidence="1" id="KW-0732">Signal</keyword>
<protein>
    <submittedName>
        <fullName evidence="2">Uncharacterized protein</fullName>
    </submittedName>
</protein>
<feature type="signal peptide" evidence="1">
    <location>
        <begin position="1"/>
        <end position="24"/>
    </location>
</feature>
<dbReference type="Proteomes" id="UP000323597">
    <property type="component" value="Chromosome A01"/>
</dbReference>
<reference evidence="2 3" key="1">
    <citation type="submission" date="2019-07" db="EMBL/GenBank/DDBJ databases">
        <title>WGS assembly of Gossypium mustelinum.</title>
        <authorList>
            <person name="Chen Z.J."/>
            <person name="Sreedasyam A."/>
            <person name="Ando A."/>
            <person name="Song Q."/>
            <person name="De L."/>
            <person name="Hulse-Kemp A."/>
            <person name="Ding M."/>
            <person name="Ye W."/>
            <person name="Kirkbride R."/>
            <person name="Jenkins J."/>
            <person name="Plott C."/>
            <person name="Lovell J."/>
            <person name="Lin Y.-M."/>
            <person name="Vaughn R."/>
            <person name="Liu B."/>
            <person name="Li W."/>
            <person name="Simpson S."/>
            <person name="Scheffler B."/>
            <person name="Saski C."/>
            <person name="Grover C."/>
            <person name="Hu G."/>
            <person name="Conover J."/>
            <person name="Carlson J."/>
            <person name="Shu S."/>
            <person name="Boston L."/>
            <person name="Williams M."/>
            <person name="Peterson D."/>
            <person name="Mcgee K."/>
            <person name="Jones D."/>
            <person name="Wendel J."/>
            <person name="Stelly D."/>
            <person name="Grimwood J."/>
            <person name="Schmutz J."/>
        </authorList>
    </citation>
    <scope>NUCLEOTIDE SEQUENCE [LARGE SCALE GENOMIC DNA]</scope>
    <source>
        <strain evidence="2">1408120.09</strain>
    </source>
</reference>
<organism evidence="2 3">
    <name type="scientific">Gossypium mustelinum</name>
    <name type="common">Cotton</name>
    <name type="synonym">Gossypium caicoense</name>
    <dbReference type="NCBI Taxonomy" id="34275"/>
    <lineage>
        <taxon>Eukaryota</taxon>
        <taxon>Viridiplantae</taxon>
        <taxon>Streptophyta</taxon>
        <taxon>Embryophyta</taxon>
        <taxon>Tracheophyta</taxon>
        <taxon>Spermatophyta</taxon>
        <taxon>Magnoliopsida</taxon>
        <taxon>eudicotyledons</taxon>
        <taxon>Gunneridae</taxon>
        <taxon>Pentapetalae</taxon>
        <taxon>rosids</taxon>
        <taxon>malvids</taxon>
        <taxon>Malvales</taxon>
        <taxon>Malvaceae</taxon>
        <taxon>Malvoideae</taxon>
        <taxon>Gossypium</taxon>
    </lineage>
</organism>